<dbReference type="Pfam" id="PF06812">
    <property type="entry name" value="ImpA_N"/>
    <property type="match status" value="1"/>
</dbReference>
<comment type="caution">
    <text evidence="3">The sequence shown here is derived from an EMBL/GenBank/DDBJ whole genome shotgun (WGS) entry which is preliminary data.</text>
</comment>
<evidence type="ECO:0000313" key="3">
    <source>
        <dbReference type="EMBL" id="RTZ14508.1"/>
    </source>
</evidence>
<proteinExistence type="predicted"/>
<feature type="compositionally biased region" description="Polar residues" evidence="1">
    <location>
        <begin position="454"/>
        <end position="478"/>
    </location>
</feature>
<keyword evidence="4" id="KW-1185">Reference proteome</keyword>
<name>A0A3S0PMI1_9VIBR</name>
<feature type="region of interest" description="Disordered" evidence="1">
    <location>
        <begin position="416"/>
        <end position="478"/>
    </location>
</feature>
<feature type="compositionally biased region" description="Polar residues" evidence="1">
    <location>
        <begin position="416"/>
        <end position="429"/>
    </location>
</feature>
<dbReference type="InterPro" id="IPR017740">
    <property type="entry name" value="TssA-like"/>
</dbReference>
<dbReference type="EMBL" id="RXZH01000008">
    <property type="protein sequence ID" value="RTZ14508.1"/>
    <property type="molecule type" value="Genomic_DNA"/>
</dbReference>
<organism evidence="3 4">
    <name type="scientific">Vibrio aquaticus</name>
    <dbReference type="NCBI Taxonomy" id="2496559"/>
    <lineage>
        <taxon>Bacteria</taxon>
        <taxon>Pseudomonadati</taxon>
        <taxon>Pseudomonadota</taxon>
        <taxon>Gammaproteobacteria</taxon>
        <taxon>Vibrionales</taxon>
        <taxon>Vibrionaceae</taxon>
        <taxon>Vibrio</taxon>
    </lineage>
</organism>
<dbReference type="PANTHER" id="PTHR37951:SF1">
    <property type="entry name" value="TYPE VI SECRETION SYSTEM COMPONENT TSSA1"/>
    <property type="match status" value="1"/>
</dbReference>
<sequence>MVDIESLLSPISEQEPSGTYLKLDRSAYRSLRNSYNTAQSSFRQLIETPDASGDEALLEANQNNWDQLRQDTFSALTSSTKDLELLGWYIASQLFTSNPYQALSDSTQVLNQLIEKYWDCLHPTLPENKIKSSDESGAAKEIVEFRIKPLLQLVGESNESTALFMPLQLISLIEDITFGDYLRAERSGELAELKENAQRLFSSEVEQTTLLLAQSYQHLSQAETTIAQQCQAIGISPISFRYIKSNIADSINAIRYLAEDKFAVWPLDEQFELRQEAPVEETPVPEAVQPAASESTGEATPNVQGNVAQPAEVHNPSSQASVTQTFQTQPINISANVASRDQAFQELRKIAEYFKATEPHSPISFLLERAIRWGYMSLPELLEEMTGGNSSVITHINQLTGMDNLDKVELATNVTSNSTGEVPSSSFTPNVPAAAPAEISQPSPSSISLPTEESAPTQTIQTEKSSTESSGNLTDFEW</sequence>
<gene>
    <name evidence="3" type="ORF">EJ063_16465</name>
</gene>
<protein>
    <submittedName>
        <fullName evidence="3">Type VI secretion protein</fullName>
    </submittedName>
</protein>
<evidence type="ECO:0000259" key="2">
    <source>
        <dbReference type="Pfam" id="PF06812"/>
    </source>
</evidence>
<dbReference type="RefSeq" id="WP_126575423.1">
    <property type="nucleotide sequence ID" value="NZ_RXZH01000008.1"/>
</dbReference>
<dbReference type="InterPro" id="IPR010657">
    <property type="entry name" value="ImpA_N"/>
</dbReference>
<dbReference type="OrthoDB" id="9771118at2"/>
<accession>A0A3S0PMI1</accession>
<reference evidence="3 4" key="1">
    <citation type="submission" date="2018-12" db="EMBL/GenBank/DDBJ databases">
        <title>Vibrio sp. isolated from China Sea.</title>
        <authorList>
            <person name="Li Y."/>
        </authorList>
    </citation>
    <scope>NUCLEOTIDE SEQUENCE [LARGE SCALE GENOMIC DNA]</scope>
    <source>
        <strain evidence="3 4">BEI207</strain>
    </source>
</reference>
<dbReference type="Proteomes" id="UP000268973">
    <property type="component" value="Unassembled WGS sequence"/>
</dbReference>
<evidence type="ECO:0000256" key="1">
    <source>
        <dbReference type="SAM" id="MobiDB-lite"/>
    </source>
</evidence>
<dbReference type="AlphaFoldDB" id="A0A3S0PMI1"/>
<evidence type="ECO:0000313" key="4">
    <source>
        <dbReference type="Proteomes" id="UP000268973"/>
    </source>
</evidence>
<feature type="domain" description="ImpA N-terminal" evidence="2">
    <location>
        <begin position="8"/>
        <end position="154"/>
    </location>
</feature>
<dbReference type="PANTHER" id="PTHR37951">
    <property type="entry name" value="CYTOPLASMIC PROTEIN-RELATED"/>
    <property type="match status" value="1"/>
</dbReference>
<feature type="compositionally biased region" description="Low complexity" evidence="1">
    <location>
        <begin position="432"/>
        <end position="450"/>
    </location>
</feature>